<dbReference type="Proteomes" id="UP000014461">
    <property type="component" value="Unassembled WGS sequence"/>
</dbReference>
<organism evidence="1 2">
    <name type="scientific">Agarivorans albus MKT 106</name>
    <dbReference type="NCBI Taxonomy" id="1331007"/>
    <lineage>
        <taxon>Bacteria</taxon>
        <taxon>Pseudomonadati</taxon>
        <taxon>Pseudomonadota</taxon>
        <taxon>Gammaproteobacteria</taxon>
        <taxon>Alteromonadales</taxon>
        <taxon>Alteromonadaceae</taxon>
        <taxon>Agarivorans</taxon>
    </lineage>
</organism>
<dbReference type="OrthoDB" id="8780048at2"/>
<accession>R9PUJ1</accession>
<sequence length="68" mass="7744">MDNDVSENPEWVTRGKTIKQLIQELQSFENQELEVKISIDGGDTFKCISLVGKHHEGDISFCGLENYE</sequence>
<name>R9PUJ1_AGAAL</name>
<dbReference type="AlphaFoldDB" id="R9PUJ1"/>
<evidence type="ECO:0000313" key="2">
    <source>
        <dbReference type="Proteomes" id="UP000014461"/>
    </source>
</evidence>
<dbReference type="EMBL" id="BARX01000052">
    <property type="protein sequence ID" value="GAD04261.1"/>
    <property type="molecule type" value="Genomic_DNA"/>
</dbReference>
<gene>
    <name evidence="1" type="ORF">AALB_4341</name>
</gene>
<keyword evidence="2" id="KW-1185">Reference proteome</keyword>
<proteinExistence type="predicted"/>
<protein>
    <submittedName>
        <fullName evidence="1">Uncharacterized protein</fullName>
    </submittedName>
</protein>
<reference evidence="1" key="1">
    <citation type="journal article" date="2013" name="Genome Announc.">
        <title>Draft Genome Sequence of Agarivorans albus Strain MKT 106T, an Agarolytic Marine Bacterium.</title>
        <authorList>
            <person name="Yasuike M."/>
            <person name="Nakamura Y."/>
            <person name="Kai W."/>
            <person name="Fujiwara A."/>
            <person name="Fukui Y."/>
            <person name="Satomi M."/>
            <person name="Sano M."/>
        </authorList>
    </citation>
    <scope>NUCLEOTIDE SEQUENCE [LARGE SCALE GENOMIC DNA]</scope>
</reference>
<dbReference type="RefSeq" id="WP_016404028.1">
    <property type="nucleotide sequence ID" value="NZ_BARX01000052.1"/>
</dbReference>
<comment type="caution">
    <text evidence="1">The sequence shown here is derived from an EMBL/GenBank/DDBJ whole genome shotgun (WGS) entry which is preliminary data.</text>
</comment>
<evidence type="ECO:0000313" key="1">
    <source>
        <dbReference type="EMBL" id="GAD04261.1"/>
    </source>
</evidence>